<name>A0A0H4IYB0_9PROT</name>
<dbReference type="GO" id="GO:0019867">
    <property type="term" value="C:outer membrane"/>
    <property type="evidence" value="ECO:0007669"/>
    <property type="project" value="InterPro"/>
</dbReference>
<dbReference type="GO" id="GO:0015920">
    <property type="term" value="P:lipopolysaccharide transport"/>
    <property type="evidence" value="ECO:0007669"/>
    <property type="project" value="TreeGrafter"/>
</dbReference>
<dbReference type="InterPro" id="IPR007485">
    <property type="entry name" value="LPS_assembly_LptE"/>
</dbReference>
<evidence type="ECO:0000256" key="4">
    <source>
        <dbReference type="ARBA" id="ARBA00023237"/>
    </source>
</evidence>
<sequence>MRKNKFLIIYLSLFLILNSCGFQLRKPIDLDYQSYSIIGDSSEISKLVDKQFSFTDIKKNNGEAADLVIEIMSNNFAKRILSLAGNGQVGEFELIHTIEYRFKTKGKWSEPRKLESIREYTYDPTLYNAARAEEGYLKDSMIEQLSRSLITEINNIGK</sequence>
<dbReference type="GO" id="GO:0043165">
    <property type="term" value="P:Gram-negative-bacterium-type cell outer membrane assembly"/>
    <property type="evidence" value="ECO:0007669"/>
    <property type="project" value="InterPro"/>
</dbReference>
<gene>
    <name evidence="6" type="ORF">VI33_01710</name>
</gene>
<keyword evidence="3" id="KW-0564">Palmitate</keyword>
<proteinExistence type="predicted"/>
<keyword evidence="5" id="KW-0449">Lipoprotein</keyword>
<reference evidence="6 7" key="1">
    <citation type="submission" date="2015-03" db="EMBL/GenBank/DDBJ databases">
        <title>Comparative analysis of the OM43 clade including a novel species from Red Sea uncovers genomic and metabolic diversity among marine methylotrophs.</title>
        <authorList>
            <person name="Jimenez-Infante F."/>
            <person name="Ngugi D.K."/>
            <person name="Vinu M."/>
            <person name="Alam I."/>
            <person name="Kamau A."/>
            <person name="Blom J."/>
            <person name="Bajic V.B."/>
            <person name="Stingl U."/>
        </authorList>
    </citation>
    <scope>NUCLEOTIDE SEQUENCE [LARGE SCALE GENOMIC DNA]</scope>
    <source>
        <strain evidence="6 7">MBRSH7</strain>
    </source>
</reference>
<organism evidence="6 7">
    <name type="scientific">Methylophilales bacterium MBRS-H7</name>
    <dbReference type="NCBI Taxonomy" id="1623450"/>
    <lineage>
        <taxon>Bacteria</taxon>
        <taxon>Pseudomonadati</taxon>
        <taxon>Pseudomonadota</taxon>
        <taxon>Betaproteobacteria</taxon>
        <taxon>Nitrosomonadales</taxon>
        <taxon>OM43 clade</taxon>
    </lineage>
</organism>
<dbReference type="AlphaFoldDB" id="A0A0H4IYB0"/>
<keyword evidence="7" id="KW-1185">Reference proteome</keyword>
<protein>
    <recommendedName>
        <fullName evidence="8">LPS-assembly lipoprotein LptE</fullName>
    </recommendedName>
</protein>
<keyword evidence="1" id="KW-0732">Signal</keyword>
<dbReference type="PANTHER" id="PTHR38098:SF1">
    <property type="entry name" value="LPS-ASSEMBLY LIPOPROTEIN LPTE"/>
    <property type="match status" value="1"/>
</dbReference>
<dbReference type="EMBL" id="CP011002">
    <property type="protein sequence ID" value="AKO65499.1"/>
    <property type="molecule type" value="Genomic_DNA"/>
</dbReference>
<dbReference type="Pfam" id="PF04390">
    <property type="entry name" value="LptE"/>
    <property type="match status" value="1"/>
</dbReference>
<evidence type="ECO:0008006" key="8">
    <source>
        <dbReference type="Google" id="ProtNLM"/>
    </source>
</evidence>
<evidence type="ECO:0000256" key="1">
    <source>
        <dbReference type="ARBA" id="ARBA00022729"/>
    </source>
</evidence>
<dbReference type="GO" id="GO:1990351">
    <property type="term" value="C:transporter complex"/>
    <property type="evidence" value="ECO:0007669"/>
    <property type="project" value="TreeGrafter"/>
</dbReference>
<dbReference type="GO" id="GO:0001530">
    <property type="term" value="F:lipopolysaccharide binding"/>
    <property type="evidence" value="ECO:0007669"/>
    <property type="project" value="TreeGrafter"/>
</dbReference>
<evidence type="ECO:0000256" key="5">
    <source>
        <dbReference type="ARBA" id="ARBA00023288"/>
    </source>
</evidence>
<evidence type="ECO:0000313" key="7">
    <source>
        <dbReference type="Proteomes" id="UP000066549"/>
    </source>
</evidence>
<evidence type="ECO:0000256" key="2">
    <source>
        <dbReference type="ARBA" id="ARBA00023136"/>
    </source>
</evidence>
<evidence type="ECO:0000256" key="3">
    <source>
        <dbReference type="ARBA" id="ARBA00023139"/>
    </source>
</evidence>
<keyword evidence="4" id="KW-0998">Cell outer membrane</keyword>
<evidence type="ECO:0000313" key="6">
    <source>
        <dbReference type="EMBL" id="AKO65499.1"/>
    </source>
</evidence>
<dbReference type="OrthoDB" id="5298094at2"/>
<dbReference type="PANTHER" id="PTHR38098">
    <property type="entry name" value="LPS-ASSEMBLY LIPOPROTEIN LPTE"/>
    <property type="match status" value="1"/>
</dbReference>
<keyword evidence="2" id="KW-0472">Membrane</keyword>
<dbReference type="Proteomes" id="UP000066549">
    <property type="component" value="Chromosome"/>
</dbReference>
<dbReference type="Gene3D" id="3.30.160.150">
    <property type="entry name" value="Lipoprotein like domain"/>
    <property type="match status" value="1"/>
</dbReference>
<accession>A0A0H4IYB0</accession>